<accession>A0ABZ0PGI9</accession>
<dbReference type="PANTHER" id="PTHR36440:SF1">
    <property type="entry name" value="PUTATIVE (AFU_ORTHOLOGUE AFUA_8G07350)-RELATED"/>
    <property type="match status" value="1"/>
</dbReference>
<dbReference type="InterPro" id="IPR011051">
    <property type="entry name" value="RmlC_Cupin_sf"/>
</dbReference>
<dbReference type="SUPFAM" id="SSF51182">
    <property type="entry name" value="RmlC-like cupins"/>
    <property type="match status" value="1"/>
</dbReference>
<dbReference type="InterPro" id="IPR014710">
    <property type="entry name" value="RmlC-like_jellyroll"/>
</dbReference>
<evidence type="ECO:0000313" key="3">
    <source>
        <dbReference type="Proteomes" id="UP001305521"/>
    </source>
</evidence>
<name>A0ABZ0PGI9_9PROT</name>
<dbReference type="Gene3D" id="2.60.120.10">
    <property type="entry name" value="Jelly Rolls"/>
    <property type="match status" value="1"/>
</dbReference>
<dbReference type="PANTHER" id="PTHR36440">
    <property type="entry name" value="PUTATIVE (AFU_ORTHOLOGUE AFUA_8G07350)-RELATED"/>
    <property type="match status" value="1"/>
</dbReference>
<dbReference type="Pfam" id="PF07883">
    <property type="entry name" value="Cupin_2"/>
    <property type="match status" value="1"/>
</dbReference>
<reference evidence="2 3" key="1">
    <citation type="submission" date="2023-11" db="EMBL/GenBank/DDBJ databases">
        <title>Arctic aerobic anoxygenic photoheterotroph Sediminicoccus rosea KRV36 adapts its photosynthesis to long days of polar summer.</title>
        <authorList>
            <person name="Tomasch J."/>
            <person name="Kopejtka K."/>
            <person name="Bily T."/>
            <person name="Gardiner A.T."/>
            <person name="Gardian Z."/>
            <person name="Shivaramu S."/>
            <person name="Koblizek M."/>
            <person name="Engelhardt F."/>
            <person name="Kaftan D."/>
        </authorList>
    </citation>
    <scope>NUCLEOTIDE SEQUENCE [LARGE SCALE GENOMIC DNA]</scope>
    <source>
        <strain evidence="2 3">R-30</strain>
    </source>
</reference>
<dbReference type="InterPro" id="IPR013096">
    <property type="entry name" value="Cupin_2"/>
</dbReference>
<organism evidence="2 3">
    <name type="scientific">Sediminicoccus rosea</name>
    <dbReference type="NCBI Taxonomy" id="1225128"/>
    <lineage>
        <taxon>Bacteria</taxon>
        <taxon>Pseudomonadati</taxon>
        <taxon>Pseudomonadota</taxon>
        <taxon>Alphaproteobacteria</taxon>
        <taxon>Acetobacterales</taxon>
        <taxon>Roseomonadaceae</taxon>
        <taxon>Sediminicoccus</taxon>
    </lineage>
</organism>
<proteinExistence type="predicted"/>
<dbReference type="InterPro" id="IPR053146">
    <property type="entry name" value="QDO-like"/>
</dbReference>
<dbReference type="RefSeq" id="WP_318648822.1">
    <property type="nucleotide sequence ID" value="NZ_CP137852.1"/>
</dbReference>
<dbReference type="Proteomes" id="UP001305521">
    <property type="component" value="Chromosome"/>
</dbReference>
<dbReference type="EMBL" id="CP137852">
    <property type="protein sequence ID" value="WPB84859.1"/>
    <property type="molecule type" value="Genomic_DNA"/>
</dbReference>
<feature type="domain" description="Cupin type-2" evidence="1">
    <location>
        <begin position="45"/>
        <end position="110"/>
    </location>
</feature>
<gene>
    <name evidence="2" type="ORF">R9Z33_22545</name>
</gene>
<protein>
    <submittedName>
        <fullName evidence="2">Cupin domain-containing protein</fullName>
    </submittedName>
</protein>
<keyword evidence="3" id="KW-1185">Reference proteome</keyword>
<evidence type="ECO:0000313" key="2">
    <source>
        <dbReference type="EMBL" id="WPB84859.1"/>
    </source>
</evidence>
<sequence length="153" mass="16014">MMDARTKAAVGVLAAAEGEVLDVFGASLVAKTRPEVVGFLLADHVVPPGYVVPPHSHAVDHEALFLLEGELTLLSAHGEARLTAGGTAQLPAGVPHGFRNDTDRPVRLLVLAAPGIQALEMFRHFDRAGQAAPGGLAPPQIIEICRQYGVTMG</sequence>
<evidence type="ECO:0000259" key="1">
    <source>
        <dbReference type="Pfam" id="PF07883"/>
    </source>
</evidence>